<dbReference type="InterPro" id="IPR057326">
    <property type="entry name" value="KR_dom"/>
</dbReference>
<dbReference type="InterPro" id="IPR015083">
    <property type="entry name" value="NorB/c/GfsB-D-like_docking"/>
</dbReference>
<evidence type="ECO:0000256" key="4">
    <source>
        <dbReference type="ARBA" id="ARBA00022553"/>
    </source>
</evidence>
<feature type="region of interest" description="N-terminal hotdog fold" evidence="9">
    <location>
        <begin position="909"/>
        <end position="1034"/>
    </location>
</feature>
<dbReference type="Pfam" id="PF00698">
    <property type="entry name" value="Acyl_transf_1"/>
    <property type="match status" value="2"/>
</dbReference>
<feature type="active site" description="Proton donor; for dehydratase activity" evidence="9">
    <location>
        <position position="2809"/>
    </location>
</feature>
<feature type="active site" description="Proton acceptor; for dehydratase activity" evidence="9">
    <location>
        <position position="941"/>
    </location>
</feature>
<feature type="region of interest" description="C-terminal hotdog fold" evidence="9">
    <location>
        <begin position="1046"/>
        <end position="1182"/>
    </location>
</feature>
<feature type="domain" description="PKS/mFAS DH" evidence="12">
    <location>
        <begin position="2616"/>
        <end position="2890"/>
    </location>
</feature>
<dbReference type="InterPro" id="IPR049551">
    <property type="entry name" value="PKS_DH_C"/>
</dbReference>
<dbReference type="Pfam" id="PF08990">
    <property type="entry name" value="Docking"/>
    <property type="match status" value="1"/>
</dbReference>
<evidence type="ECO:0000256" key="6">
    <source>
        <dbReference type="ARBA" id="ARBA00023194"/>
    </source>
</evidence>
<dbReference type="InterPro" id="IPR014031">
    <property type="entry name" value="Ketoacyl_synth_C"/>
</dbReference>
<evidence type="ECO:0000313" key="14">
    <source>
        <dbReference type="Proteomes" id="UP001227101"/>
    </source>
</evidence>
<feature type="domain" description="Ketosynthase family 3 (KS3)" evidence="11">
    <location>
        <begin position="1721"/>
        <end position="2147"/>
    </location>
</feature>
<dbReference type="CDD" id="cd00833">
    <property type="entry name" value="PKS"/>
    <property type="match status" value="2"/>
</dbReference>
<feature type="domain" description="PKS/mFAS DH" evidence="12">
    <location>
        <begin position="909"/>
        <end position="1182"/>
    </location>
</feature>
<dbReference type="InterPro" id="IPR032821">
    <property type="entry name" value="PKS_assoc"/>
</dbReference>
<keyword evidence="6" id="KW-0045">Antibiotic biosynthesis</keyword>
<dbReference type="Gene3D" id="1.10.1200.10">
    <property type="entry name" value="ACP-like"/>
    <property type="match status" value="2"/>
</dbReference>
<keyword evidence="4" id="KW-0597">Phosphoprotein</keyword>
<evidence type="ECO:0000313" key="13">
    <source>
        <dbReference type="EMBL" id="WIV58078.1"/>
    </source>
</evidence>
<gene>
    <name evidence="13" type="ORF">QP939_05260</name>
</gene>
<proteinExistence type="predicted"/>
<dbReference type="PROSITE" id="PS00606">
    <property type="entry name" value="KS3_1"/>
    <property type="match status" value="2"/>
</dbReference>
<dbReference type="SMART" id="SM00826">
    <property type="entry name" value="PKS_DH"/>
    <property type="match status" value="2"/>
</dbReference>
<dbReference type="InterPro" id="IPR055123">
    <property type="entry name" value="SpnB-like_Rossmann"/>
</dbReference>
<dbReference type="InterPro" id="IPR014043">
    <property type="entry name" value="Acyl_transferase_dom"/>
</dbReference>
<dbReference type="InterPro" id="IPR020806">
    <property type="entry name" value="PKS_PP-bd"/>
</dbReference>
<feature type="region of interest" description="C-terminal hotdog fold" evidence="9">
    <location>
        <begin position="2748"/>
        <end position="2890"/>
    </location>
</feature>
<evidence type="ECO:0000259" key="11">
    <source>
        <dbReference type="PROSITE" id="PS52004"/>
    </source>
</evidence>
<dbReference type="SMART" id="SM00825">
    <property type="entry name" value="PKS_KS"/>
    <property type="match status" value="2"/>
</dbReference>
<dbReference type="Pfam" id="PF02801">
    <property type="entry name" value="Ketoacyl-synt_C"/>
    <property type="match status" value="2"/>
</dbReference>
<evidence type="ECO:0000259" key="12">
    <source>
        <dbReference type="PROSITE" id="PS52019"/>
    </source>
</evidence>
<feature type="active site" description="Proton donor; for dehydratase activity" evidence="9">
    <location>
        <position position="1107"/>
    </location>
</feature>
<dbReference type="InterPro" id="IPR013968">
    <property type="entry name" value="PKS_KR"/>
</dbReference>
<evidence type="ECO:0000256" key="1">
    <source>
        <dbReference type="ARBA" id="ARBA00001957"/>
    </source>
</evidence>
<dbReference type="InterPro" id="IPR020841">
    <property type="entry name" value="PKS_Beta-ketoAc_synthase_dom"/>
</dbReference>
<dbReference type="PROSITE" id="PS00012">
    <property type="entry name" value="PHOSPHOPANTETHEINE"/>
    <property type="match status" value="2"/>
</dbReference>
<dbReference type="SUPFAM" id="SSF55048">
    <property type="entry name" value="Probable ACP-binding domain of malonyl-CoA ACP transacylase"/>
    <property type="match status" value="2"/>
</dbReference>
<dbReference type="InterPro" id="IPR042104">
    <property type="entry name" value="PKS_dehydratase_sf"/>
</dbReference>
<dbReference type="SMART" id="SM00823">
    <property type="entry name" value="PKS_PP"/>
    <property type="match status" value="2"/>
</dbReference>
<dbReference type="Gene3D" id="3.40.47.10">
    <property type="match status" value="2"/>
</dbReference>
<dbReference type="PROSITE" id="PS50075">
    <property type="entry name" value="CARRIER"/>
    <property type="match status" value="2"/>
</dbReference>
<dbReference type="PANTHER" id="PTHR43775">
    <property type="entry name" value="FATTY ACID SYNTHASE"/>
    <property type="match status" value="1"/>
</dbReference>
<dbReference type="InterPro" id="IPR049552">
    <property type="entry name" value="PKS_DH_N"/>
</dbReference>
<dbReference type="SUPFAM" id="SSF52151">
    <property type="entry name" value="FabD/lysophospholipase-like"/>
    <property type="match status" value="2"/>
</dbReference>
<keyword evidence="7" id="KW-0511">Multifunctional enzyme</keyword>
<dbReference type="InterPro" id="IPR014030">
    <property type="entry name" value="Ketoacyl_synth_N"/>
</dbReference>
<dbReference type="SMART" id="SM01294">
    <property type="entry name" value="PKS_PP_betabranch"/>
    <property type="match status" value="2"/>
</dbReference>
<feature type="region of interest" description="N-terminal hotdog fold" evidence="9">
    <location>
        <begin position="2616"/>
        <end position="2736"/>
    </location>
</feature>
<dbReference type="InterPro" id="IPR006162">
    <property type="entry name" value="Ppantetheine_attach_site"/>
</dbReference>
<organism evidence="13 14">
    <name type="scientific">Amycolatopsis nalaikhensis</name>
    <dbReference type="NCBI Taxonomy" id="715472"/>
    <lineage>
        <taxon>Bacteria</taxon>
        <taxon>Bacillati</taxon>
        <taxon>Actinomycetota</taxon>
        <taxon>Actinomycetes</taxon>
        <taxon>Pseudonocardiales</taxon>
        <taxon>Pseudonocardiaceae</taxon>
        <taxon>Amycolatopsis</taxon>
    </lineage>
</organism>
<dbReference type="Pfam" id="PF16197">
    <property type="entry name" value="KAsynt_C_assoc"/>
    <property type="match status" value="2"/>
</dbReference>
<dbReference type="InterPro" id="IPR036291">
    <property type="entry name" value="NAD(P)-bd_dom_sf"/>
</dbReference>
<evidence type="ECO:0000256" key="7">
    <source>
        <dbReference type="ARBA" id="ARBA00023268"/>
    </source>
</evidence>
<evidence type="ECO:0000256" key="5">
    <source>
        <dbReference type="ARBA" id="ARBA00022679"/>
    </source>
</evidence>
<keyword evidence="8" id="KW-0012">Acyltransferase</keyword>
<dbReference type="SUPFAM" id="SSF47336">
    <property type="entry name" value="ACP-like"/>
    <property type="match status" value="2"/>
</dbReference>
<reference evidence="13 14" key="1">
    <citation type="submission" date="2023-06" db="EMBL/GenBank/DDBJ databases">
        <authorList>
            <person name="Oyuntsetseg B."/>
            <person name="Kim S.B."/>
        </authorList>
    </citation>
    <scope>NUCLEOTIDE SEQUENCE [LARGE SCALE GENOMIC DNA]</scope>
    <source>
        <strain evidence="13 14">2-2</strain>
    </source>
</reference>
<dbReference type="Gene3D" id="3.10.129.110">
    <property type="entry name" value="Polyketide synthase dehydratase"/>
    <property type="match status" value="2"/>
</dbReference>
<dbReference type="Pfam" id="PF14765">
    <property type="entry name" value="PS-DH"/>
    <property type="match status" value="2"/>
</dbReference>
<dbReference type="InterPro" id="IPR016039">
    <property type="entry name" value="Thiolase-like"/>
</dbReference>
<dbReference type="InterPro" id="IPR036736">
    <property type="entry name" value="ACP-like_sf"/>
</dbReference>
<dbReference type="Pfam" id="PF21089">
    <property type="entry name" value="PKS_DH_N"/>
    <property type="match status" value="2"/>
</dbReference>
<dbReference type="InterPro" id="IPR050091">
    <property type="entry name" value="PKS_NRPS_Biosynth_Enz"/>
</dbReference>
<dbReference type="Gene3D" id="3.30.70.3290">
    <property type="match status" value="2"/>
</dbReference>
<dbReference type="SUPFAM" id="SSF53901">
    <property type="entry name" value="Thiolase-like"/>
    <property type="match status" value="2"/>
</dbReference>
<dbReference type="Pfam" id="PF08659">
    <property type="entry name" value="KR"/>
    <property type="match status" value="2"/>
</dbReference>
<keyword evidence="3" id="KW-0596">Phosphopantetheine</keyword>
<dbReference type="InterPro" id="IPR018201">
    <property type="entry name" value="Ketoacyl_synth_AS"/>
</dbReference>
<keyword evidence="14" id="KW-1185">Reference proteome</keyword>
<comment type="cofactor">
    <cofactor evidence="1">
        <name>pantetheine 4'-phosphate</name>
        <dbReference type="ChEBI" id="CHEBI:47942"/>
    </cofactor>
</comment>
<dbReference type="SMART" id="SM00827">
    <property type="entry name" value="PKS_AT"/>
    <property type="match status" value="2"/>
</dbReference>
<keyword evidence="5" id="KW-0808">Transferase</keyword>
<dbReference type="InterPro" id="IPR049900">
    <property type="entry name" value="PKS_mFAS_DH"/>
</dbReference>
<evidence type="ECO:0000256" key="2">
    <source>
        <dbReference type="ARBA" id="ARBA00004792"/>
    </source>
</evidence>
<evidence type="ECO:0000259" key="10">
    <source>
        <dbReference type="PROSITE" id="PS50075"/>
    </source>
</evidence>
<dbReference type="PROSITE" id="PS52019">
    <property type="entry name" value="PKS_MFAS_DH"/>
    <property type="match status" value="2"/>
</dbReference>
<dbReference type="InterPro" id="IPR016035">
    <property type="entry name" value="Acyl_Trfase/lysoPLipase"/>
</dbReference>
<dbReference type="InterPro" id="IPR009081">
    <property type="entry name" value="PP-bd_ACP"/>
</dbReference>
<dbReference type="Pfam" id="PF22953">
    <property type="entry name" value="SpnB_Rossmann"/>
    <property type="match status" value="2"/>
</dbReference>
<feature type="domain" description="Ketosynthase family 3 (KS3)" evidence="11">
    <location>
        <begin position="33"/>
        <end position="457"/>
    </location>
</feature>
<dbReference type="PANTHER" id="PTHR43775:SF51">
    <property type="entry name" value="INACTIVE PHENOLPHTHIOCEROL SYNTHESIS POLYKETIDE SYNTHASE TYPE I PKS1-RELATED"/>
    <property type="match status" value="1"/>
</dbReference>
<evidence type="ECO:0000256" key="3">
    <source>
        <dbReference type="ARBA" id="ARBA00022450"/>
    </source>
</evidence>
<dbReference type="Gene3D" id="3.40.366.10">
    <property type="entry name" value="Malonyl-Coenzyme A Acyl Carrier Protein, domain 2"/>
    <property type="match status" value="2"/>
</dbReference>
<dbReference type="InterPro" id="IPR016036">
    <property type="entry name" value="Malonyl_transacylase_ACP-bd"/>
</dbReference>
<dbReference type="CDD" id="cd08956">
    <property type="entry name" value="KR_3_FAS_SDR_x"/>
    <property type="match status" value="2"/>
</dbReference>
<sequence>MANEEKYLEYLKRATADLRETRRRLREVEEASREPIAIVGMACRFPGGVRTPEQLWRIVADGVDAVGDFPADRGWDLAELHDPTMTRPATSYIRTGGFLDDVADFDPALFGISPREALAMDPQQRLLLETSWEAMERAGIDPASLRGSRTGVFAGMMYHDYHTRLGRVSEELENFLGNGNSGAVAAGRVSYTFGLEGPALTADTACSSSLVTLHLAVQALRNGECSLALAGGVAMMAIPEPFIQFSRQRALAKDGRCKAFADAADGTGLSEGAGMLLVERLSDAQRNGHPIVAVIRGTAVNQDGASSGLTAPNGPSQQRVIRQALANAGLSTADVDAVEGHGTGTSLGDPIEAQAILATYGRDRDRPLYLGSLKSNLGHTQAAAGVGGIIKMALALRHGVLPATLHVDAPSSKVDWSAGSVELLTEAREWPRGEEPRRAGISSFGISGTNAHVIVEEPPAVEPAERAEATLPHTPWVLSGKTADALRAQARQLADHLREHEVDPQAAAATLYTGRARLDHRAVILAPRGEVPLAALDAVDSAITGTGTDGALAVLFSGQGSQRPGMGRELYETFDVFAKAFDETCAALDEHTRVPVKTVVFGEETEALYQTEHTQPALFAVEVALYRLLESFGVRPDYLVGHSIGELTAAHVAGVLSLPDAAGLVVRRAQLMQTLPPGAMATLAATPDELTLDPAAVSIAAVNSPDSLVVSGDPDAVAALVDEWKAQGRKAKPLRVSHAFHSPHTEAILAEFRDYAAGLTFHEPRIPIVSNVTGELGGAVTDPDYWTRHIREAVRFGPAVETLAAQGVTGFVEVGPDTTLTTLVGHTLGAGNHATAALLHPGQPEERSVLAALATLYARTSVTPDLSAWLPARETAALPTYAFQHKRYWLDATDTSGNVATAGLGTAGHPLLGAATGLAGGDGFLFTGRLSTATSPWLADHVVLGNVLLPATAYVDIALHTGAHVGAEHLAELTLAAPLVIPADSAVRLQVFAGPADADGRRELTVHSRDERADDDEPWQLHATGLLAAAPAASPEVVGEWPPRDATQVDVSDLYADLAAAGLDYGPAFSTVRAAWRRGDEIFTEVALPEDRHEEATAFGLHPALLDAALHGIGLFAEDGGAPELPFAWQAVGLHAAGATELRVRLRRGEGTVAVTAFDGTGAPVLAAESLRTRAAERPQARTEPVFQVDWTVLDPAAAPRPERIGVLGADPIGLPAAVRYLDVSAVAAAEEPPQIVFAAVCPNGSGDLAADAHAAAEQALTLVRSWLADARLEGTTLVLVTRGAVAAGDEDVPGLAHAPVWGLVRSAQSEHPGRFALLDTDGPVAADPVFAALAAGEPQLALRGDRLLAPRLATTQLSTVDAPAFTPDSRVLITGGTGGLGSAVARHLAASGVRHLVLLSRRGLDAPGARELRDELGAEIVAADVTDRAALADVLGRFEITGVVHTAGVLDDGLVDALTPEQLHRVLAAKVDAATHLHELTRDLEQFVLFSSASGVLGSPGQANYAAANTFLDALAQHRRAAGLPAHSLAWGSWEHTASGMTTELTDADRGRLERSGVTELTVDEGLRLFDLACAADRALLVPIKLDRAALRGVPDLPPLFGGLVRARPRRVAQAAAPKAEGAFTSLEALSALVRGQVAAVLGHESAADVEEHSAFSELGFDSLTAVELRNQLAAATGLRLPATLIFDYPNPKVLAAHLAAELFGADAAVTAVSAVQAADDPIAVVSMACRFPGGVSSPEGLWDLVSAGADAIGEFPADRGWDLADLYDPDPDRTGKLYTTRGGFLYDAGDFDAEFFGISPREALATDPQQRLLLETSWEAIEGAGIDPRSLRGSQTGVFAGVMGATYGTGVGDIPDEVEGHLSTGAAGSVVSGRVSYTFGLEGPSMSIDTACSSSLVALHLAAQALRSGECTLALAAGVHVTPTPDAFVFFSRQRALAADGRCKAFSEDADGFGAAEGVGVVVLERLSEARRHGHPVLAVVRGSAVNQDGASNGLSAPNGPSQQRVIRQALANAGLSAADVDAVEAHGTGTPLGDPIEVQALQATYGADRAPDRPLWLGSLKSNIGHAQGAAGIGGLIKVVQSLRAGVLPRTLHASTPSSKIEWDGGGVELLQESRPWPETGAPRRAAVSSFGISGTNAHVVLEQAPAVLNESFRTSEDLNESFKTPGAVPVVLSGRTPEALRGQAARLREHVLAEPDLVLADLGFSLVSGRTAFAHRGAVVAADRDELLAGLAELAAGEDENVVVGTGSGTNRVLMVFPGQGAQWVHMGLDLAEHEPVFAARLRECDAALSAFVDWSLFDVLADEAALERMDVVQPALWAVMVSLAELWRSYGVVPAGVIGHSQGEIAAATASGALSLEDGARVVALRAKALLALEGTGGMASVLMTPEQAAEAVEPWDGKLTVAVVNGPSQVVVAGDNAALDEFGAACDRDGVRFRRVNVSFASHHPSVEACEAEITEALRPVSPVGTDIPFFSSTRGDAVDTALLTGDYWFENTRNPVRFHDTVLAALAQGFTHLVEVSPHPVLGGPLADATAGRPVPVLGTLHRDGGLRRFLTSVAELHAHHGAVDWSSFFSRAGARKVPLPPYAFQRRRYWLTPRPGQGHSAGLNRGGHPILTSATDLPESGTHLFTGQVSLGSHPWLADHAVGGDPLLPGTALLDLALHAGSRTGRPHVAELTLQNPLMLPSRGAVQIQVTVGANGEVDIHSRGAEEDSQGPWIRHATGLLAETAPAGNFTLAAWPPPGAEEVDLDGLYDQLAATGFGYGPTFRGLRAAWRDGEDVYAEVVLPEPVREGTDGFGVHPALLDAVLHAMSLGEFVTPSEDPNLVRLPFSWAGVSLHATGATTLRARLSPAAKNIVAVRLADPAGAPVAEIEALESAEVDVRQLGASAVAANDTLFGLDWTPVALPAATGGGVAVLGTDHHGVATAFPSADEDADVVLAAPQSVSEALELIQGWLAADRDGRLVLITALAVGPDVTDLATAGIWGLTRSTMSEHGDRFALVDLDGTEESLTALPSAIRSTEPELLLRKGSALAPRLTRTPEAVAEPRTFDPDGTVLVTGGTGVLGSLVARHLVASGARHLLLTSRSGASAPGAEELRAELTASGASVTVAACDAADREALSALLDGIPGDHPLTAVIHTAGVLDDAVVTNLTHEQLDRVLRPKTEAAWNLHELTKDADLAEFVLFSSAGGVFGAPGQANYAAANAFLDALAQFRVAQGLPACSLAWGLWSDTSALTGELSDADRARLGAGLSAAEGLALFDTARAHGAALLVPAKLDLAGVRARSAEVPALLRGLIRSTTALRSAAAASAATADALRQRLTPMTGAEREQALRDLVLTEVGRVLGFAAGTAVDAAAPFTELGFDSLTAVDLRNRLGAATGIRLPATLVFDYPTATALAEYLDGELAPAEPAAPPVLAELDRLEASLADVGDDVRQQVRDRLTALLGAWDGDRGDDVADRLSTATDDEMFEFIGKELGIS</sequence>
<dbReference type="Gene3D" id="3.40.50.720">
    <property type="entry name" value="NAD(P)-binding Rossmann-like Domain"/>
    <property type="match status" value="2"/>
</dbReference>
<dbReference type="Pfam" id="PF00109">
    <property type="entry name" value="ketoacyl-synt"/>
    <property type="match status" value="2"/>
</dbReference>
<dbReference type="InterPro" id="IPR001227">
    <property type="entry name" value="Ac_transferase_dom_sf"/>
</dbReference>
<feature type="domain" description="Carrier" evidence="10">
    <location>
        <begin position="1629"/>
        <end position="1704"/>
    </location>
</feature>
<accession>A0ABY8XR36</accession>
<dbReference type="PROSITE" id="PS52004">
    <property type="entry name" value="KS3_2"/>
    <property type="match status" value="2"/>
</dbReference>
<dbReference type="InterPro" id="IPR020807">
    <property type="entry name" value="PKS_DH"/>
</dbReference>
<evidence type="ECO:0000256" key="8">
    <source>
        <dbReference type="ARBA" id="ARBA00023315"/>
    </source>
</evidence>
<dbReference type="SUPFAM" id="SSF51735">
    <property type="entry name" value="NAD(P)-binding Rossmann-fold domains"/>
    <property type="match status" value="4"/>
</dbReference>
<dbReference type="Pfam" id="PF00550">
    <property type="entry name" value="PP-binding"/>
    <property type="match status" value="2"/>
</dbReference>
<protein>
    <submittedName>
        <fullName evidence="13">Type I polyketide synthase</fullName>
    </submittedName>
</protein>
<feature type="domain" description="Carrier" evidence="10">
    <location>
        <begin position="3328"/>
        <end position="3410"/>
    </location>
</feature>
<name>A0ABY8XR36_9PSEU</name>
<dbReference type="SMART" id="SM00822">
    <property type="entry name" value="PKS_KR"/>
    <property type="match status" value="2"/>
</dbReference>
<dbReference type="RefSeq" id="WP_285455404.1">
    <property type="nucleotide sequence ID" value="NZ_CP127173.1"/>
</dbReference>
<comment type="pathway">
    <text evidence="2">Antibiotic biosynthesis.</text>
</comment>
<feature type="active site" description="Proton acceptor; for dehydratase activity" evidence="9">
    <location>
        <position position="2648"/>
    </location>
</feature>
<dbReference type="Proteomes" id="UP001227101">
    <property type="component" value="Chromosome"/>
</dbReference>
<evidence type="ECO:0000256" key="9">
    <source>
        <dbReference type="PROSITE-ProRule" id="PRU01363"/>
    </source>
</evidence>
<dbReference type="EMBL" id="CP127173">
    <property type="protein sequence ID" value="WIV58078.1"/>
    <property type="molecule type" value="Genomic_DNA"/>
</dbReference>